<dbReference type="AlphaFoldDB" id="A0A3S2VVC7"/>
<accession>A0A3S2VVC7</accession>
<organism evidence="1 2">
    <name type="scientific">Methylobacterium oryzihabitans</name>
    <dbReference type="NCBI Taxonomy" id="2499852"/>
    <lineage>
        <taxon>Bacteria</taxon>
        <taxon>Pseudomonadati</taxon>
        <taxon>Pseudomonadota</taxon>
        <taxon>Alphaproteobacteria</taxon>
        <taxon>Hyphomicrobiales</taxon>
        <taxon>Methylobacteriaceae</taxon>
        <taxon>Methylobacterium</taxon>
    </lineage>
</organism>
<dbReference type="RefSeq" id="WP_127729004.1">
    <property type="nucleotide sequence ID" value="NZ_SACP01000009.1"/>
</dbReference>
<comment type="caution">
    <text evidence="1">The sequence shown here is derived from an EMBL/GenBank/DDBJ whole genome shotgun (WGS) entry which is preliminary data.</text>
</comment>
<name>A0A3S2VVC7_9HYPH</name>
<dbReference type="Pfam" id="PF11171">
    <property type="entry name" value="DUF2958"/>
    <property type="match status" value="1"/>
</dbReference>
<reference evidence="1 2" key="1">
    <citation type="submission" date="2019-01" db="EMBL/GenBank/DDBJ databases">
        <authorList>
            <person name="Chen W.-M."/>
        </authorList>
    </citation>
    <scope>NUCLEOTIDE SEQUENCE [LARGE SCALE GENOMIC DNA]</scope>
    <source>
        <strain evidence="1 2">TER-1</strain>
    </source>
</reference>
<dbReference type="Proteomes" id="UP000286997">
    <property type="component" value="Unassembled WGS sequence"/>
</dbReference>
<dbReference type="InterPro" id="IPR021341">
    <property type="entry name" value="DUF2958"/>
</dbReference>
<sequence length="115" mass="12730">MVDLLTDEQRALLLANGRITAEGQDHDPFPVVKLFTPDAGATWLLTEINPDEPDIAFGLCDLGSGHPEIGHVRLSDLAGMRGPLKQPVELDPHFRPDRPLSRYYELALARGYVQT</sequence>
<dbReference type="EMBL" id="SACP01000009">
    <property type="protein sequence ID" value="RVU18487.1"/>
    <property type="molecule type" value="Genomic_DNA"/>
</dbReference>
<protein>
    <submittedName>
        <fullName evidence="1">DUF2958 domain-containing protein</fullName>
    </submittedName>
</protein>
<proteinExistence type="predicted"/>
<evidence type="ECO:0000313" key="1">
    <source>
        <dbReference type="EMBL" id="RVU18487.1"/>
    </source>
</evidence>
<dbReference type="OrthoDB" id="1070337at2"/>
<evidence type="ECO:0000313" key="2">
    <source>
        <dbReference type="Proteomes" id="UP000286997"/>
    </source>
</evidence>
<gene>
    <name evidence="1" type="ORF">EOE48_11440</name>
</gene>
<keyword evidence="2" id="KW-1185">Reference proteome</keyword>